<keyword evidence="3" id="KW-1185">Reference proteome</keyword>
<evidence type="ECO:0000313" key="2">
    <source>
        <dbReference type="EMBL" id="CAH0381369.1"/>
    </source>
</evidence>
<organism evidence="2 3">
    <name type="scientific">Bemisia tabaci</name>
    <name type="common">Sweetpotato whitefly</name>
    <name type="synonym">Aleurodes tabaci</name>
    <dbReference type="NCBI Taxonomy" id="7038"/>
    <lineage>
        <taxon>Eukaryota</taxon>
        <taxon>Metazoa</taxon>
        <taxon>Ecdysozoa</taxon>
        <taxon>Arthropoda</taxon>
        <taxon>Hexapoda</taxon>
        <taxon>Insecta</taxon>
        <taxon>Pterygota</taxon>
        <taxon>Neoptera</taxon>
        <taxon>Paraneoptera</taxon>
        <taxon>Hemiptera</taxon>
        <taxon>Sternorrhyncha</taxon>
        <taxon>Aleyrodoidea</taxon>
        <taxon>Aleyrodidae</taxon>
        <taxon>Aleyrodinae</taxon>
        <taxon>Bemisia</taxon>
    </lineage>
</organism>
<dbReference type="SUPFAM" id="SSF81660">
    <property type="entry name" value="Metal cation-transporting ATPase, ATP-binding domain N"/>
    <property type="match status" value="1"/>
</dbReference>
<dbReference type="InterPro" id="IPR023214">
    <property type="entry name" value="HAD_sf"/>
</dbReference>
<dbReference type="Gene3D" id="2.40.70.10">
    <property type="entry name" value="Acid Proteases"/>
    <property type="match status" value="1"/>
</dbReference>
<dbReference type="AlphaFoldDB" id="A0A9P0EXT9"/>
<dbReference type="Gene3D" id="3.40.50.1000">
    <property type="entry name" value="HAD superfamily/HAD-like"/>
    <property type="match status" value="1"/>
</dbReference>
<dbReference type="EMBL" id="OU963862">
    <property type="protein sequence ID" value="CAH0381369.1"/>
    <property type="molecule type" value="Genomic_DNA"/>
</dbReference>
<dbReference type="GO" id="GO:0000166">
    <property type="term" value="F:nucleotide binding"/>
    <property type="evidence" value="ECO:0007669"/>
    <property type="project" value="InterPro"/>
</dbReference>
<feature type="region of interest" description="Disordered" evidence="1">
    <location>
        <begin position="400"/>
        <end position="428"/>
    </location>
</feature>
<sequence>MKYAVYSRQSALLIKRLAFIKETAKKLSHPLSSLLIHQIKAYKEEVHSKYNSYLDLYKKLMYQDDLPEDYDEDGFDTLDVKVNEEYAAVTALLLTLLPDETPPSTPSANNTTGTFLNKSSVRLPKLTLPKFDGDIESWITFQNLFESTIHKQDSLDNIEKFQYLLGCLSSEPLILIKHLPLTSANYTIAWDTLTKRYSNKRRIVTFHIGKIIDSAPVSMSSGSSLRTFVSFLSSHMDALAALGQTQNDDNSVLTTVILRKFEPELRQRFEEERKDASVFPTVSEIVEFLEDLARQLEDSMLGLGKETRQSSKPPNNSPQRPPKAALHASKSPNFKCSLCKTNNHSIYKCYKFSDLSAEKRREFIKSAGNCFNCLGTSHSVAQCGSKVTCHTCKDKHHTLLHRPSSNDKQGDSTLTTNGSGPPKSAHTCASQHNTTQIVLLGTALVLCRDSSGELQTVRVMIDNGSQISAITEKCARRLGLKIQPFQQRLSGLSNSSVPNPIGRSDCTLISRTQPSSQIKASALVLKSIAGPQPPLNVAASVIAQVNSLQLADPDFHKTCEIDFLLGADLYGDVMLGEKLQNQSNPHCYSSIFGWVLIGNAPASDSRYFPKDINSVLQEYTEQGYRVIAMGNRILKNTDHDAIHLLKRCQVEQDLQFLGLIILENRLKPQTVDVIQELKQANIKVVMITGDNVATAVSVAKESGIVNPGEPIIHADVLHSTNSKLLPELRFSAPDISIPSTRKASYGSWYDVEALRSIGRYKFALTSHVWETMRTHYPELIPPLLVNGAVFARMSSAQKQQVILELQHLDFHVGK</sequence>
<dbReference type="PANTHER" id="PTHR47331:SF5">
    <property type="entry name" value="RIBONUCLEASE H"/>
    <property type="match status" value="1"/>
</dbReference>
<dbReference type="InterPro" id="IPR021109">
    <property type="entry name" value="Peptidase_aspartic_dom_sf"/>
</dbReference>
<dbReference type="InterPro" id="IPR005312">
    <property type="entry name" value="DUF1759"/>
</dbReference>
<dbReference type="Pfam" id="PF03564">
    <property type="entry name" value="DUF1759"/>
    <property type="match status" value="1"/>
</dbReference>
<evidence type="ECO:0000256" key="1">
    <source>
        <dbReference type="SAM" id="MobiDB-lite"/>
    </source>
</evidence>
<reference evidence="2" key="1">
    <citation type="submission" date="2021-12" db="EMBL/GenBank/DDBJ databases">
        <authorList>
            <person name="King R."/>
        </authorList>
    </citation>
    <scope>NUCLEOTIDE SEQUENCE</scope>
</reference>
<dbReference type="InterPro" id="IPR036412">
    <property type="entry name" value="HAD-like_sf"/>
</dbReference>
<dbReference type="InterPro" id="IPR023299">
    <property type="entry name" value="ATPase_P-typ_cyto_dom_N"/>
</dbReference>
<name>A0A9P0EXT9_BEMTA</name>
<feature type="region of interest" description="Disordered" evidence="1">
    <location>
        <begin position="305"/>
        <end position="328"/>
    </location>
</feature>
<proteinExistence type="predicted"/>
<protein>
    <submittedName>
        <fullName evidence="2">Uncharacterized protein</fullName>
    </submittedName>
</protein>
<dbReference type="Pfam" id="PF00702">
    <property type="entry name" value="Hydrolase"/>
    <property type="match status" value="1"/>
</dbReference>
<accession>A0A9P0EXT9</accession>
<gene>
    <name evidence="2" type="ORF">BEMITA_LOCUS1032</name>
</gene>
<dbReference type="Proteomes" id="UP001152759">
    <property type="component" value="Chromosome 1"/>
</dbReference>
<dbReference type="SUPFAM" id="SSF56784">
    <property type="entry name" value="HAD-like"/>
    <property type="match status" value="1"/>
</dbReference>
<dbReference type="PANTHER" id="PTHR47331">
    <property type="entry name" value="PHD-TYPE DOMAIN-CONTAINING PROTEIN"/>
    <property type="match status" value="1"/>
</dbReference>
<evidence type="ECO:0000313" key="3">
    <source>
        <dbReference type="Proteomes" id="UP001152759"/>
    </source>
</evidence>